<dbReference type="eggNOG" id="COG5492">
    <property type="taxonomic scope" value="Bacteria"/>
</dbReference>
<dbReference type="Proteomes" id="UP000027821">
    <property type="component" value="Unassembled WGS sequence"/>
</dbReference>
<evidence type="ECO:0000256" key="3">
    <source>
        <dbReference type="ARBA" id="ARBA00022989"/>
    </source>
</evidence>
<evidence type="ECO:0000313" key="6">
    <source>
        <dbReference type="Proteomes" id="UP000027821"/>
    </source>
</evidence>
<dbReference type="InterPro" id="IPR005829">
    <property type="entry name" value="Sugar_transporter_CS"/>
</dbReference>
<gene>
    <name evidence="5" type="ORF">EL17_00460</name>
</gene>
<organism evidence="5 6">
    <name type="scientific">Anditalea andensis</name>
    <dbReference type="NCBI Taxonomy" id="1048983"/>
    <lineage>
        <taxon>Bacteria</taxon>
        <taxon>Pseudomonadati</taxon>
        <taxon>Bacteroidota</taxon>
        <taxon>Cytophagia</taxon>
        <taxon>Cytophagales</taxon>
        <taxon>Cytophagaceae</taxon>
        <taxon>Anditalea</taxon>
    </lineage>
</organism>
<evidence type="ECO:0000256" key="1">
    <source>
        <dbReference type="ARBA" id="ARBA00004141"/>
    </source>
</evidence>
<dbReference type="GO" id="GO:0022857">
    <property type="term" value="F:transmembrane transporter activity"/>
    <property type="evidence" value="ECO:0007669"/>
    <property type="project" value="InterPro"/>
</dbReference>
<dbReference type="PANTHER" id="PTHR41339">
    <property type="entry name" value="LIPL48"/>
    <property type="match status" value="1"/>
</dbReference>
<dbReference type="OrthoDB" id="1521716at2"/>
<dbReference type="RefSeq" id="WP_035069360.1">
    <property type="nucleotide sequence ID" value="NZ_JMIH01000010.1"/>
</dbReference>
<keyword evidence="2" id="KW-0812">Transmembrane</keyword>
<accession>A0A074L373</accession>
<comment type="subcellular location">
    <subcellularLocation>
        <location evidence="1">Membrane</location>
        <topology evidence="1">Multi-pass membrane protein</topology>
    </subcellularLocation>
</comment>
<proteinExistence type="predicted"/>
<evidence type="ECO:0000256" key="2">
    <source>
        <dbReference type="ARBA" id="ARBA00022692"/>
    </source>
</evidence>
<evidence type="ECO:0000313" key="5">
    <source>
        <dbReference type="EMBL" id="KEO75599.1"/>
    </source>
</evidence>
<comment type="caution">
    <text evidence="5">The sequence shown here is derived from an EMBL/GenBank/DDBJ whole genome shotgun (WGS) entry which is preliminary data.</text>
</comment>
<keyword evidence="6" id="KW-1185">Reference proteome</keyword>
<dbReference type="PANTHER" id="PTHR41339:SF1">
    <property type="entry name" value="SECRETED PROTEIN"/>
    <property type="match status" value="1"/>
</dbReference>
<evidence type="ECO:0008006" key="7">
    <source>
        <dbReference type="Google" id="ProtNLM"/>
    </source>
</evidence>
<keyword evidence="4" id="KW-0472">Membrane</keyword>
<dbReference type="GO" id="GO:0016020">
    <property type="term" value="C:membrane"/>
    <property type="evidence" value="ECO:0007669"/>
    <property type="project" value="UniProtKB-SubCell"/>
</dbReference>
<sequence length="534" mass="59342">MQIKRIFLLLMLVLPSLSCEREEAFELSPPNLLLRFTDTGEIVQEPGNRVSLEFELQAASGISEFIVFRDGEIYETQNYTDDISAIYNFEYTVPLDQETGSYHVFRFELIDQENRADDYEVTLSIRNTFSESEESVNGTLVTVVKGKVNNDYTFSAEKTYLIDSIFSIENNSTLTIDAGSTVYFKTYEDPLLRSQIIVSQGSRIIAEGVQESPIVFTSDKLIMGQDPSPTDWGGIVIYGSAPSNQGNAILDNGYRYGGNNPNDNSGILKYVRIEYAGKNGAHGLTLNGVGSGTTVQLVQVYSNENIAFRIRGGRVSLKYLGGIGHGGYGFWADHGWQGNGQFWIFQTKRINTLVPINFWNQARSIELRNDENSLTLQPRTQFRISNVTLIGNGYEPGVNNGTRRGVRIRRGALGIFQNALITAFPNDAARVEDLPIEQLGQDMVFDNIRSYGNQVNFSQEAATFFFESGNYNVRDNSSSGVDLNNIIGSEPSPFNPSALGAFFTSAAYIGAVENQSNDWTKQGGWFKNLDGSIR</sequence>
<name>A0A074L373_9BACT</name>
<evidence type="ECO:0000256" key="4">
    <source>
        <dbReference type="ARBA" id="ARBA00023136"/>
    </source>
</evidence>
<dbReference type="STRING" id="1048983.EL17_00460"/>
<dbReference type="PROSITE" id="PS00217">
    <property type="entry name" value="SUGAR_TRANSPORT_2"/>
    <property type="match status" value="1"/>
</dbReference>
<protein>
    <recommendedName>
        <fullName evidence="7">Lipoprotein</fullName>
    </recommendedName>
</protein>
<dbReference type="EMBL" id="JMIH01000010">
    <property type="protein sequence ID" value="KEO75599.1"/>
    <property type="molecule type" value="Genomic_DNA"/>
</dbReference>
<dbReference type="AlphaFoldDB" id="A0A074L373"/>
<keyword evidence="3" id="KW-1133">Transmembrane helix</keyword>
<reference evidence="5 6" key="1">
    <citation type="submission" date="2014-04" db="EMBL/GenBank/DDBJ databases">
        <title>Characterization and application of a salt tolerant electro-active bacterium.</title>
        <authorList>
            <person name="Yang L."/>
            <person name="Wei S."/>
            <person name="Tay Q.X.M."/>
        </authorList>
    </citation>
    <scope>NUCLEOTIDE SEQUENCE [LARGE SCALE GENOMIC DNA]</scope>
    <source>
        <strain evidence="5 6">LY1</strain>
    </source>
</reference>